<dbReference type="STRING" id="1120964.GCA_001313265_06563"/>
<evidence type="ECO:0000313" key="2">
    <source>
        <dbReference type="EMBL" id="SEG15616.1"/>
    </source>
</evidence>
<proteinExistence type="predicted"/>
<dbReference type="AlphaFoldDB" id="A0A1H5XWH4"/>
<reference evidence="3" key="1">
    <citation type="submission" date="2016-10" db="EMBL/GenBank/DDBJ databases">
        <authorList>
            <person name="Varghese N."/>
            <person name="Submissions S."/>
        </authorList>
    </citation>
    <scope>NUCLEOTIDE SEQUENCE [LARGE SCALE GENOMIC DNA]</scope>
    <source>
        <strain evidence="3">DSM 17298</strain>
    </source>
</reference>
<dbReference type="Gene3D" id="3.40.30.10">
    <property type="entry name" value="Glutaredoxin"/>
    <property type="match status" value="1"/>
</dbReference>
<dbReference type="Proteomes" id="UP000236736">
    <property type="component" value="Unassembled WGS sequence"/>
</dbReference>
<feature type="domain" description="Thioredoxin" evidence="1">
    <location>
        <begin position="610"/>
        <end position="757"/>
    </location>
</feature>
<dbReference type="InterPro" id="IPR036249">
    <property type="entry name" value="Thioredoxin-like_sf"/>
</dbReference>
<name>A0A1H5XWH4_9BACT</name>
<accession>A0A1H5XWH4</accession>
<dbReference type="InterPro" id="IPR013766">
    <property type="entry name" value="Thioredoxin_domain"/>
</dbReference>
<sequence length="762" mass="85455">MFDLETPQLGSLFRPTEEGISRPSVFRPDFPGLISSTSICKHMKTLLLILLLSSSIEIPSSKVADSPGAELLHRSDSPNRGGAILPDTFLKYPSGAEISMLPIHSSSLSTVDGGPILRSSVFGLPSHINFGLVDSDQDIRVGMEGESFHSTPVPVSLSRNTPEVARKIPESQSLESHISHLTASPVSFLLSSQFSSFPIFDNSPKNDQEIKSRYLFLELDGGPVESNPKFLDHVSSSENLITSSDDSFAIEDWVFKDRTSHTAQSQILLYVQEDSKRDSSELRLVFLEQVIDENARAPKFQEVRETFRPGTLWDGAYGSRWARLAVPAKKPGYLSLFLNEKRVLDDFLTFPGDSVQVFLNLEKGEKTFVGPDHLLYELQDRIQQLILIHQKEKGIAIHTSQDEPLFPNSQVQEQFEASQEAFGPRVSLIQIDVEQMLKAWKIEMESGLYRKELDHLLAFYSGLIDAQILDFILQETLSAYYTKALTHLQTLARYSKGDEVLLEGILKELEEITGIVQSSVASLDLEARPEKKIEFYYSVVQLYAALSKNVAVEDFISSKVPRELRDLVLAKHIYKKLKLGTASPETLVAWSNLLEDGEIKEEVNSYIDRVLPGSDVTDFEFVDGEGKVFTLEDFKGKTILINTYFTGCSASAGFYKKVLSVLESKLANEDRFVLVSLSADRNPEKWIRGNESELYNSKSWIRLHTEGKGYSHQFFRNYLISAAPRPILIGADGKLVAITELHQDAETLSQLIYKTINPQTHD</sequence>
<organism evidence="2 3">
    <name type="scientific">Algoriphagus boritolerans DSM 17298 = JCM 18970</name>
    <dbReference type="NCBI Taxonomy" id="1120964"/>
    <lineage>
        <taxon>Bacteria</taxon>
        <taxon>Pseudomonadati</taxon>
        <taxon>Bacteroidota</taxon>
        <taxon>Cytophagia</taxon>
        <taxon>Cytophagales</taxon>
        <taxon>Cyclobacteriaceae</taxon>
        <taxon>Algoriphagus</taxon>
    </lineage>
</organism>
<dbReference type="EMBL" id="FNVR01000015">
    <property type="protein sequence ID" value="SEG15616.1"/>
    <property type="molecule type" value="Genomic_DNA"/>
</dbReference>
<dbReference type="PROSITE" id="PS51352">
    <property type="entry name" value="THIOREDOXIN_2"/>
    <property type="match status" value="1"/>
</dbReference>
<protein>
    <submittedName>
        <fullName evidence="2">Cytochrome oxidase Cu insertion factor, SCO1/SenC/PrrC family</fullName>
    </submittedName>
</protein>
<evidence type="ECO:0000259" key="1">
    <source>
        <dbReference type="PROSITE" id="PS51352"/>
    </source>
</evidence>
<dbReference type="SUPFAM" id="SSF52833">
    <property type="entry name" value="Thioredoxin-like"/>
    <property type="match status" value="1"/>
</dbReference>
<gene>
    <name evidence="2" type="ORF">SAMN03080598_02699</name>
</gene>
<evidence type="ECO:0000313" key="3">
    <source>
        <dbReference type="Proteomes" id="UP000236736"/>
    </source>
</evidence>
<keyword evidence="3" id="KW-1185">Reference proteome</keyword>